<name>A0A3B0V8R3_9ZZZZ</name>
<keyword evidence="1" id="KW-0812">Transmembrane</keyword>
<dbReference type="EMBL" id="UOES01000384">
    <property type="protein sequence ID" value="VAW28324.1"/>
    <property type="molecule type" value="Genomic_DNA"/>
</dbReference>
<keyword evidence="1" id="KW-1133">Transmembrane helix</keyword>
<feature type="transmembrane region" description="Helical" evidence="1">
    <location>
        <begin position="12"/>
        <end position="33"/>
    </location>
</feature>
<organism evidence="2">
    <name type="scientific">hydrothermal vent metagenome</name>
    <dbReference type="NCBI Taxonomy" id="652676"/>
    <lineage>
        <taxon>unclassified sequences</taxon>
        <taxon>metagenomes</taxon>
        <taxon>ecological metagenomes</taxon>
    </lineage>
</organism>
<evidence type="ECO:0000313" key="2">
    <source>
        <dbReference type="EMBL" id="VAW28324.1"/>
    </source>
</evidence>
<feature type="non-terminal residue" evidence="2">
    <location>
        <position position="73"/>
    </location>
</feature>
<keyword evidence="1" id="KW-0472">Membrane</keyword>
<proteinExistence type="predicted"/>
<dbReference type="AlphaFoldDB" id="A0A3B0V8R3"/>
<accession>A0A3B0V8R3</accession>
<sequence>MKPLLHKQASLKLSLILLGLVVVFNVFIMPLLAGDKEVVPIDLQFAYTPERAYELINSYSDKTRDIYARGEMT</sequence>
<gene>
    <name evidence="2" type="ORF">MNBD_BACTEROID06-680</name>
</gene>
<reference evidence="2" key="1">
    <citation type="submission" date="2018-06" db="EMBL/GenBank/DDBJ databases">
        <authorList>
            <person name="Zhirakovskaya E."/>
        </authorList>
    </citation>
    <scope>NUCLEOTIDE SEQUENCE</scope>
</reference>
<protein>
    <submittedName>
        <fullName evidence="2">Uncharacterized protein</fullName>
    </submittedName>
</protein>
<evidence type="ECO:0000256" key="1">
    <source>
        <dbReference type="SAM" id="Phobius"/>
    </source>
</evidence>